<accession>A0A3K3RFK2</accession>
<dbReference type="EMBL" id="CP057906">
    <property type="protein sequence ID" value="QMO43667.1"/>
    <property type="molecule type" value="Genomic_DNA"/>
</dbReference>
<reference evidence="2 5" key="1">
    <citation type="submission" date="2019-09" db="EMBL/GenBank/DDBJ databases">
        <authorList>
            <consortium name="NARMS: The National Antimicrobial Resistance Monitoring System"/>
        </authorList>
    </citation>
    <scope>NUCLEOTIDE SEQUENCE [LARGE SCALE GENOMIC DNA]</scope>
    <source>
        <strain evidence="2 5">FSIS11923834</strain>
    </source>
</reference>
<evidence type="ECO:0000313" key="2">
    <source>
        <dbReference type="EMBL" id="EFE8675575.1"/>
    </source>
</evidence>
<evidence type="ECO:0000256" key="1">
    <source>
        <dbReference type="SAM" id="Coils"/>
    </source>
</evidence>
<name>A0A3K3RFK2_ECOLX</name>
<reference evidence="3 4" key="2">
    <citation type="submission" date="2020-06" db="EMBL/GenBank/DDBJ databases">
        <title>REHAB project genomes.</title>
        <authorList>
            <person name="Shaw L.P."/>
        </authorList>
    </citation>
    <scope>NUCLEOTIDE SEQUENCE [LARGE SCALE GENOMIC DNA]</scope>
    <source>
        <strain evidence="3 4">RHB10-C12</strain>
    </source>
</reference>
<feature type="coiled-coil region" evidence="1">
    <location>
        <begin position="6"/>
        <end position="36"/>
    </location>
</feature>
<evidence type="ECO:0000313" key="3">
    <source>
        <dbReference type="EMBL" id="QMO43667.1"/>
    </source>
</evidence>
<dbReference type="Proteomes" id="UP000514754">
    <property type="component" value="Chromosome"/>
</dbReference>
<evidence type="ECO:0000313" key="5">
    <source>
        <dbReference type="Proteomes" id="UP000533482"/>
    </source>
</evidence>
<sequence>MSVAVFEALNARINQLESKVKEYEQRQAEADEKTQNELFLEFLAIVHELMPLVNQALMTGLKDGDLHSR</sequence>
<dbReference type="RefSeq" id="WP_001386930.1">
    <property type="nucleotide sequence ID" value="NZ_JAFHAE010000034.1"/>
</dbReference>
<organism evidence="2 5">
    <name type="scientific">Escherichia coli</name>
    <dbReference type="NCBI Taxonomy" id="562"/>
    <lineage>
        <taxon>Bacteria</taxon>
        <taxon>Pseudomonadati</taxon>
        <taxon>Pseudomonadota</taxon>
        <taxon>Gammaproteobacteria</taxon>
        <taxon>Enterobacterales</taxon>
        <taxon>Enterobacteriaceae</taxon>
        <taxon>Escherichia</taxon>
    </lineage>
</organism>
<evidence type="ECO:0000313" key="4">
    <source>
        <dbReference type="Proteomes" id="UP000514754"/>
    </source>
</evidence>
<dbReference type="Proteomes" id="UP000533482">
    <property type="component" value="Unassembled WGS sequence"/>
</dbReference>
<proteinExistence type="predicted"/>
<keyword evidence="1" id="KW-0175">Coiled coil</keyword>
<dbReference type="AlphaFoldDB" id="A0A3K3RFK2"/>
<dbReference type="EMBL" id="AASOHJ010000035">
    <property type="protein sequence ID" value="EFE8675575.1"/>
    <property type="molecule type" value="Genomic_DNA"/>
</dbReference>
<protein>
    <submittedName>
        <fullName evidence="2">Uncharacterized protein</fullName>
    </submittedName>
</protein>
<gene>
    <name evidence="2" type="ORF">F7N46_21100</name>
    <name evidence="3" type="ORF">HVW43_07145</name>
</gene>